<dbReference type="EMBL" id="DSFH01000048">
    <property type="protein sequence ID" value="HEW64112.1"/>
    <property type="molecule type" value="Genomic_DNA"/>
</dbReference>
<comment type="similarity">
    <text evidence="1 11 12">Belongs to the eukaryotic-type primase small subunit family.</text>
</comment>
<dbReference type="GO" id="GO:0046872">
    <property type="term" value="F:metal ion binding"/>
    <property type="evidence" value="ECO:0007669"/>
    <property type="project" value="UniProtKB-KW"/>
</dbReference>
<dbReference type="GO" id="GO:1990077">
    <property type="term" value="C:primosome complex"/>
    <property type="evidence" value="ECO:0007669"/>
    <property type="project" value="UniProtKB-KW"/>
</dbReference>
<dbReference type="Pfam" id="PF01896">
    <property type="entry name" value="DNA_primase_S"/>
    <property type="match status" value="1"/>
</dbReference>
<keyword evidence="2 11" id="KW-0240">DNA-directed RNA polymerase</keyword>
<evidence type="ECO:0000256" key="8">
    <source>
        <dbReference type="ARBA" id="ARBA00022842"/>
    </source>
</evidence>
<evidence type="ECO:0000256" key="2">
    <source>
        <dbReference type="ARBA" id="ARBA00022478"/>
    </source>
</evidence>
<feature type="active site" evidence="11">
    <location>
        <position position="108"/>
    </location>
</feature>
<dbReference type="EC" id="2.7.7.-" evidence="11"/>
<evidence type="ECO:0000256" key="6">
    <source>
        <dbReference type="ARBA" id="ARBA00022705"/>
    </source>
</evidence>
<reference evidence="14" key="1">
    <citation type="journal article" date="2020" name="mSystems">
        <title>Genome- and Community-Level Interaction Insights into Carbon Utilization and Element Cycling Functions of Hydrothermarchaeota in Hydrothermal Sediment.</title>
        <authorList>
            <person name="Zhou Z."/>
            <person name="Liu Y."/>
            <person name="Xu W."/>
            <person name="Pan J."/>
            <person name="Luo Z.H."/>
            <person name="Li M."/>
        </authorList>
    </citation>
    <scope>NUCLEOTIDE SEQUENCE [LARGE SCALE GENOMIC DNA]</scope>
    <source>
        <strain evidence="14">SpSt-1261</strain>
    </source>
</reference>
<evidence type="ECO:0000256" key="4">
    <source>
        <dbReference type="ARBA" id="ARBA00022679"/>
    </source>
</evidence>
<proteinExistence type="inferred from homology"/>
<dbReference type="GO" id="GO:0003899">
    <property type="term" value="F:DNA-directed RNA polymerase activity"/>
    <property type="evidence" value="ECO:0007669"/>
    <property type="project" value="UniProtKB-UniRule"/>
</dbReference>
<keyword evidence="8 11" id="KW-0460">Magnesium</keyword>
<feature type="active site" evidence="11">
    <location>
        <position position="106"/>
    </location>
</feature>
<dbReference type="InterPro" id="IPR023639">
    <property type="entry name" value="DNA_primase_ssu_PriS"/>
</dbReference>
<dbReference type="Proteomes" id="UP000886076">
    <property type="component" value="Unassembled WGS sequence"/>
</dbReference>
<protein>
    <recommendedName>
        <fullName evidence="11">DNA primase small subunit PriS</fullName>
        <ecNumber evidence="11">2.7.7.-</ecNumber>
    </recommendedName>
</protein>
<evidence type="ECO:0000256" key="11">
    <source>
        <dbReference type="HAMAP-Rule" id="MF_00700"/>
    </source>
</evidence>
<accession>A0A7C2ZR85</accession>
<keyword evidence="10 11" id="KW-0464">Manganese</keyword>
<organism evidence="14">
    <name type="scientific">Fervidicoccus fontis</name>
    <dbReference type="NCBI Taxonomy" id="683846"/>
    <lineage>
        <taxon>Archaea</taxon>
        <taxon>Thermoproteota</taxon>
        <taxon>Thermoprotei</taxon>
        <taxon>Fervidicoccales</taxon>
        <taxon>Fervidicoccaceae</taxon>
        <taxon>Fervidicoccus</taxon>
    </lineage>
</organism>
<evidence type="ECO:0000313" key="14">
    <source>
        <dbReference type="EMBL" id="HEW64112.1"/>
    </source>
</evidence>
<keyword evidence="9 11" id="KW-0804">Transcription</keyword>
<evidence type="ECO:0000256" key="9">
    <source>
        <dbReference type="ARBA" id="ARBA00023163"/>
    </source>
</evidence>
<dbReference type="GO" id="GO:0006269">
    <property type="term" value="P:DNA replication, synthesis of primer"/>
    <property type="evidence" value="ECO:0007669"/>
    <property type="project" value="UniProtKB-UniRule"/>
</dbReference>
<evidence type="ECO:0000256" key="12">
    <source>
        <dbReference type="RuleBase" id="RU003514"/>
    </source>
</evidence>
<evidence type="ECO:0000256" key="13">
    <source>
        <dbReference type="RuleBase" id="RU004224"/>
    </source>
</evidence>
<keyword evidence="5 11" id="KW-0548">Nucleotidyltransferase</keyword>
<dbReference type="AlphaFoldDB" id="A0A7C2ZR85"/>
<sequence>MSLTSHQEKRKRSIDRKEWLFQKLSAYYEKAKLELPDDINSREFAVQPIDYKGYVRHLSFKSEDELRSFLLKNPPMHLYYSSAIYTFPEIDDMEKKGMIGSEIIFDIDADEVPGCESIEQLHACLNCGSLLYGKSIKKCTKCGSQNVIEVEPIPKECILKAGIEAKKLIKVLRKDFGFEKIKIYFSGNRGFHVHPKCDNEWLKLTSEERSMIIKYITGSGVNIERIIGLGESIKGKNMYIPNPKEPGWRGRLGEILYKKMNLNDEKKITFGEAEVLLGEKINLNDIMKMASISIDEKVTVDVHRLIRIPGSINGKLGLPVFEIGESELESFSINCSYSPFKEDEDVKMNVSMQNKEILGIKINSLKGDIIKIPGCLAFLFISKGIADPA</sequence>
<dbReference type="GO" id="GO:0000428">
    <property type="term" value="C:DNA-directed RNA polymerase complex"/>
    <property type="evidence" value="ECO:0007669"/>
    <property type="project" value="UniProtKB-KW"/>
</dbReference>
<keyword evidence="6 11" id="KW-0235">DNA replication</keyword>
<evidence type="ECO:0000256" key="10">
    <source>
        <dbReference type="ARBA" id="ARBA00023211"/>
    </source>
</evidence>
<dbReference type="RefSeq" id="WP_272985442.1">
    <property type="nucleotide sequence ID" value="NZ_DSFH01000048.1"/>
</dbReference>
<gene>
    <name evidence="11" type="primary">priS</name>
    <name evidence="14" type="ORF">ENO39_03545</name>
</gene>
<keyword evidence="3 11" id="KW-0639">Primosome</keyword>
<dbReference type="InterPro" id="IPR002755">
    <property type="entry name" value="DNA_primase_S"/>
</dbReference>
<feature type="active site" evidence="11">
    <location>
        <position position="295"/>
    </location>
</feature>
<dbReference type="HAMAP" id="MF_00700">
    <property type="entry name" value="DNA_primase_sml_arc"/>
    <property type="match status" value="1"/>
</dbReference>
<dbReference type="CDD" id="cd04860">
    <property type="entry name" value="AE_Prim_S"/>
    <property type="match status" value="1"/>
</dbReference>
<comment type="caution">
    <text evidence="14">The sequence shown here is derived from an EMBL/GenBank/DDBJ whole genome shotgun (WGS) entry which is preliminary data.</text>
</comment>
<name>A0A7C2ZR85_9CREN</name>
<comment type="cofactor">
    <cofactor evidence="11">
        <name>Mg(2+)</name>
        <dbReference type="ChEBI" id="CHEBI:18420"/>
    </cofactor>
    <cofactor evidence="11">
        <name>Mn(2+)</name>
        <dbReference type="ChEBI" id="CHEBI:29035"/>
    </cofactor>
</comment>
<evidence type="ECO:0000256" key="7">
    <source>
        <dbReference type="ARBA" id="ARBA00022723"/>
    </source>
</evidence>
<comment type="function">
    <text evidence="13">RNA polymerase that catalyzes the synthesis of short RNA molecules used as primers for DNA polymerase during DNA replication.</text>
</comment>
<keyword evidence="7 11" id="KW-0479">Metal-binding</keyword>
<evidence type="ECO:0000256" key="3">
    <source>
        <dbReference type="ARBA" id="ARBA00022515"/>
    </source>
</evidence>
<evidence type="ECO:0000256" key="5">
    <source>
        <dbReference type="ARBA" id="ARBA00022695"/>
    </source>
</evidence>
<dbReference type="InterPro" id="IPR014052">
    <property type="entry name" value="DNA_primase_ssu_euk/arc"/>
</dbReference>
<dbReference type="Gene3D" id="3.90.920.10">
    <property type="entry name" value="DNA primase, PRIM domain"/>
    <property type="match status" value="1"/>
</dbReference>
<comment type="subunit">
    <text evidence="11">Heterodimer of a small subunit (PriS) and a large subunit (PriL).</text>
</comment>
<comment type="function">
    <text evidence="11">Catalytic subunit of DNA primase, an RNA polymerase that catalyzes the synthesis of short RNA molecules used as primers for DNA polymerase during DNA replication. The small subunit contains the primase catalytic core and has DNA synthesis activity on its own. Binding to the large subunit stabilizes and modulates the activity, increasing the rate of DNA synthesis while decreasing the length of the DNA fragments, and conferring RNA synthesis capability. The DNA polymerase activity may enable DNA primase to also catalyze primer extension after primer synthesis. May also play a role in DNA repair.</text>
</comment>
<dbReference type="PANTHER" id="PTHR10536">
    <property type="entry name" value="DNA PRIMASE SMALL SUBUNIT"/>
    <property type="match status" value="1"/>
</dbReference>
<dbReference type="SUPFAM" id="SSF56747">
    <property type="entry name" value="Prim-pol domain"/>
    <property type="match status" value="1"/>
</dbReference>
<evidence type="ECO:0000256" key="1">
    <source>
        <dbReference type="ARBA" id="ARBA00009762"/>
    </source>
</evidence>
<keyword evidence="4 11" id="KW-0808">Transferase</keyword>